<evidence type="ECO:0000256" key="2">
    <source>
        <dbReference type="ARBA" id="ARBA00022448"/>
    </source>
</evidence>
<dbReference type="InterPro" id="IPR003593">
    <property type="entry name" value="AAA+_ATPase"/>
</dbReference>
<proteinExistence type="inferred from homology"/>
<dbReference type="Proteomes" id="UP000256542">
    <property type="component" value="Unassembled WGS sequence"/>
</dbReference>
<comment type="similarity">
    <text evidence="1">Belongs to the ABC transporter superfamily.</text>
</comment>
<dbReference type="InterPro" id="IPR003439">
    <property type="entry name" value="ABC_transporter-like_ATP-bd"/>
</dbReference>
<dbReference type="AlphaFoldDB" id="A0A3E0D9X6"/>
<dbReference type="Gene3D" id="3.40.50.300">
    <property type="entry name" value="P-loop containing nucleotide triphosphate hydrolases"/>
    <property type="match status" value="1"/>
</dbReference>
<dbReference type="PANTHER" id="PTHR46743:SF2">
    <property type="entry name" value="TEICHOIC ACIDS EXPORT ATP-BINDING PROTEIN TAGH"/>
    <property type="match status" value="1"/>
</dbReference>
<dbReference type="SUPFAM" id="SSF52540">
    <property type="entry name" value="P-loop containing nucleoside triphosphate hydrolases"/>
    <property type="match status" value="1"/>
</dbReference>
<dbReference type="GO" id="GO:0140359">
    <property type="term" value="F:ABC-type transporter activity"/>
    <property type="evidence" value="ECO:0007669"/>
    <property type="project" value="InterPro"/>
</dbReference>
<dbReference type="GO" id="GO:0016020">
    <property type="term" value="C:membrane"/>
    <property type="evidence" value="ECO:0007669"/>
    <property type="project" value="InterPro"/>
</dbReference>
<comment type="caution">
    <text evidence="6">The sequence shown here is derived from an EMBL/GenBank/DDBJ whole genome shotgun (WGS) entry which is preliminary data.</text>
</comment>
<organism evidence="6 7">
    <name type="scientific">Marinomonas pollencensis</name>
    <dbReference type="NCBI Taxonomy" id="491954"/>
    <lineage>
        <taxon>Bacteria</taxon>
        <taxon>Pseudomonadati</taxon>
        <taxon>Pseudomonadota</taxon>
        <taxon>Gammaproteobacteria</taxon>
        <taxon>Oceanospirillales</taxon>
        <taxon>Oceanospirillaceae</taxon>
        <taxon>Marinomonas</taxon>
    </lineage>
</organism>
<dbReference type="OrthoDB" id="9778870at2"/>
<accession>A0A3E0D9X6</accession>
<dbReference type="PANTHER" id="PTHR46743">
    <property type="entry name" value="TEICHOIC ACIDS EXPORT ATP-BINDING PROTEIN TAGH"/>
    <property type="match status" value="1"/>
</dbReference>
<dbReference type="PROSITE" id="PS50893">
    <property type="entry name" value="ABC_TRANSPORTER_2"/>
    <property type="match status" value="1"/>
</dbReference>
<keyword evidence="2" id="KW-0813">Transport</keyword>
<sequence>MIAKEKIIELKDVAVYYKQKTSFFKSKKYWALSGLCFDVYKGETLAILGRNGAGKSTLLRLLAGIIKPDSGSIIHHTKSVSLMALAAGFDTNLSGRENSLISGMLLGYSKKNTIRLIDKIKQFSELQDFFEHPVKTYSSGMKARLAFSIAMYLSPDVLLIDEVLGVGDVSFKDKAERVLEDKINSDMTVIIVSHSEKQVNNLAERVVWIDGGVVRKTGKPSEIFSEYNINSNFSTYGLKVVDYKFKEDYFFQISIESYKNGRVEFECVAINLENRKIDSLIFFETLNDDVNFFELDSPTATPKYKKMYPDLDFSDYSRFNGGVMNVSSAYSIYAICDGIKEEVLSFSIEKV</sequence>
<protein>
    <submittedName>
        <fullName evidence="6">ABC-type polysaccharide/polyol phosphate transport system ATPase subunit</fullName>
    </submittedName>
</protein>
<evidence type="ECO:0000256" key="1">
    <source>
        <dbReference type="ARBA" id="ARBA00005417"/>
    </source>
</evidence>
<dbReference type="GO" id="GO:0005524">
    <property type="term" value="F:ATP binding"/>
    <property type="evidence" value="ECO:0007669"/>
    <property type="project" value="UniProtKB-KW"/>
</dbReference>
<dbReference type="InterPro" id="IPR050683">
    <property type="entry name" value="Bact_Polysacc_Export_ATP-bd"/>
</dbReference>
<keyword evidence="7" id="KW-1185">Reference proteome</keyword>
<keyword evidence="3" id="KW-0547">Nucleotide-binding</keyword>
<gene>
    <name evidence="6" type="ORF">DFP81_1232</name>
</gene>
<dbReference type="EMBL" id="QUNG01000023">
    <property type="protein sequence ID" value="REG78348.1"/>
    <property type="molecule type" value="Genomic_DNA"/>
</dbReference>
<dbReference type="InterPro" id="IPR027417">
    <property type="entry name" value="P-loop_NTPase"/>
</dbReference>
<evidence type="ECO:0000259" key="5">
    <source>
        <dbReference type="PROSITE" id="PS50893"/>
    </source>
</evidence>
<reference evidence="6 7" key="1">
    <citation type="submission" date="2018-08" db="EMBL/GenBank/DDBJ databases">
        <title>Genomic Encyclopedia of Type Strains, Phase III (KMG-III): the genomes of soil and plant-associated and newly described type strains.</title>
        <authorList>
            <person name="Whitman W."/>
        </authorList>
    </citation>
    <scope>NUCLEOTIDE SEQUENCE [LARGE SCALE GENOMIC DNA]</scope>
    <source>
        <strain evidence="6 7">CECT 7375</strain>
    </source>
</reference>
<dbReference type="GO" id="GO:0016887">
    <property type="term" value="F:ATP hydrolysis activity"/>
    <property type="evidence" value="ECO:0007669"/>
    <property type="project" value="InterPro"/>
</dbReference>
<dbReference type="PROSITE" id="PS00211">
    <property type="entry name" value="ABC_TRANSPORTER_1"/>
    <property type="match status" value="1"/>
</dbReference>
<dbReference type="CDD" id="cd03220">
    <property type="entry name" value="ABC_KpsT_Wzt"/>
    <property type="match status" value="1"/>
</dbReference>
<name>A0A3E0D9X6_9GAMM</name>
<dbReference type="Pfam" id="PF00005">
    <property type="entry name" value="ABC_tran"/>
    <property type="match status" value="1"/>
</dbReference>
<dbReference type="RefSeq" id="WP_115899225.1">
    <property type="nucleotide sequence ID" value="NZ_QUNG01000023.1"/>
</dbReference>
<dbReference type="SMART" id="SM00382">
    <property type="entry name" value="AAA"/>
    <property type="match status" value="1"/>
</dbReference>
<dbReference type="InterPro" id="IPR017871">
    <property type="entry name" value="ABC_transporter-like_CS"/>
</dbReference>
<feature type="domain" description="ABC transporter" evidence="5">
    <location>
        <begin position="8"/>
        <end position="236"/>
    </location>
</feature>
<dbReference type="InterPro" id="IPR015860">
    <property type="entry name" value="ABC_transpr_TagH-like"/>
</dbReference>
<evidence type="ECO:0000313" key="6">
    <source>
        <dbReference type="EMBL" id="REG78348.1"/>
    </source>
</evidence>
<evidence type="ECO:0000256" key="3">
    <source>
        <dbReference type="ARBA" id="ARBA00022741"/>
    </source>
</evidence>
<evidence type="ECO:0000313" key="7">
    <source>
        <dbReference type="Proteomes" id="UP000256542"/>
    </source>
</evidence>
<evidence type="ECO:0000256" key="4">
    <source>
        <dbReference type="ARBA" id="ARBA00022840"/>
    </source>
</evidence>
<keyword evidence="4" id="KW-0067">ATP-binding</keyword>